<keyword evidence="1" id="KW-0812">Transmembrane</keyword>
<evidence type="ECO:0000313" key="2">
    <source>
        <dbReference type="EMBL" id="SCZ67571.1"/>
    </source>
</evidence>
<sequence>MRMNAKMLFRIAVIAGAVTYVAYWFLPYTYGYLDTFTGSLLSYGGHDAVFVGPELFHNVIFVAWLVAAVGLLLFRKLARSLFLILVVTTMALSPLYGLSVETAGGATLISIANMADGVVLALAYFSPVKNEFY</sequence>
<keyword evidence="1" id="KW-1133">Transmembrane helix</keyword>
<dbReference type="AlphaFoldDB" id="A0A1G5R2A0"/>
<evidence type="ECO:0000313" key="3">
    <source>
        <dbReference type="Proteomes" id="UP000199648"/>
    </source>
</evidence>
<protein>
    <submittedName>
        <fullName evidence="2">Uncharacterized protein</fullName>
    </submittedName>
</protein>
<accession>A0A1G5R2A0</accession>
<feature type="transmembrane region" description="Helical" evidence="1">
    <location>
        <begin position="81"/>
        <end position="99"/>
    </location>
</feature>
<evidence type="ECO:0000256" key="1">
    <source>
        <dbReference type="SAM" id="Phobius"/>
    </source>
</evidence>
<keyword evidence="3" id="KW-1185">Reference proteome</keyword>
<gene>
    <name evidence="2" type="ORF">SAMN03097708_03165</name>
</gene>
<feature type="transmembrane region" description="Helical" evidence="1">
    <location>
        <begin position="7"/>
        <end position="26"/>
    </location>
</feature>
<feature type="transmembrane region" description="Helical" evidence="1">
    <location>
        <begin position="105"/>
        <end position="125"/>
    </location>
</feature>
<dbReference type="STRING" id="415747.SAMN03097708_03165"/>
<dbReference type="EMBL" id="FMWD01000015">
    <property type="protein sequence ID" value="SCZ67571.1"/>
    <property type="molecule type" value="Genomic_DNA"/>
</dbReference>
<keyword evidence="1" id="KW-0472">Membrane</keyword>
<reference evidence="2 3" key="1">
    <citation type="submission" date="2016-10" db="EMBL/GenBank/DDBJ databases">
        <authorList>
            <person name="de Groot N.N."/>
        </authorList>
    </citation>
    <scope>NUCLEOTIDE SEQUENCE [LARGE SCALE GENOMIC DNA]</scope>
    <source>
        <strain evidence="2 3">HLD2</strain>
    </source>
</reference>
<organism evidence="2 3">
    <name type="scientific">Thiohalomonas denitrificans</name>
    <dbReference type="NCBI Taxonomy" id="415747"/>
    <lineage>
        <taxon>Bacteria</taxon>
        <taxon>Pseudomonadati</taxon>
        <taxon>Pseudomonadota</taxon>
        <taxon>Gammaproteobacteria</taxon>
        <taxon>Thiohalomonadales</taxon>
        <taxon>Thiohalomonadaceae</taxon>
        <taxon>Thiohalomonas</taxon>
    </lineage>
</organism>
<name>A0A1G5R2A0_9GAMM</name>
<feature type="transmembrane region" description="Helical" evidence="1">
    <location>
        <begin position="55"/>
        <end position="74"/>
    </location>
</feature>
<proteinExistence type="predicted"/>
<dbReference type="Proteomes" id="UP000199648">
    <property type="component" value="Unassembled WGS sequence"/>
</dbReference>